<feature type="region of interest" description="Disordered" evidence="1">
    <location>
        <begin position="17"/>
        <end position="48"/>
    </location>
</feature>
<organism evidence="2">
    <name type="scientific">candidate division TA06 bacterium ADurb.Bin417</name>
    <dbReference type="NCBI Taxonomy" id="1852828"/>
    <lineage>
        <taxon>Bacteria</taxon>
        <taxon>Bacteria division TA06</taxon>
    </lineage>
</organism>
<name>A0A1V5MKZ9_UNCT6</name>
<dbReference type="EMBL" id="MWAK01000004">
    <property type="protein sequence ID" value="OPZ93866.1"/>
    <property type="molecule type" value="Genomic_DNA"/>
</dbReference>
<comment type="caution">
    <text evidence="2">The sequence shown here is derived from an EMBL/GenBank/DDBJ whole genome shotgun (WGS) entry which is preliminary data.</text>
</comment>
<dbReference type="Proteomes" id="UP000485484">
    <property type="component" value="Unassembled WGS sequence"/>
</dbReference>
<protein>
    <submittedName>
        <fullName evidence="2">Uncharacterized protein</fullName>
    </submittedName>
</protein>
<evidence type="ECO:0000256" key="1">
    <source>
        <dbReference type="SAM" id="MobiDB-lite"/>
    </source>
</evidence>
<evidence type="ECO:0000313" key="2">
    <source>
        <dbReference type="EMBL" id="OPZ93866.1"/>
    </source>
</evidence>
<proteinExistence type="predicted"/>
<reference evidence="2" key="1">
    <citation type="submission" date="2017-02" db="EMBL/GenBank/DDBJ databases">
        <title>Delving into the versatile metabolic prowess of the omnipresent phylum Bacteroidetes.</title>
        <authorList>
            <person name="Nobu M.K."/>
            <person name="Mei R."/>
            <person name="Narihiro T."/>
            <person name="Kuroda K."/>
            <person name="Liu W.-T."/>
        </authorList>
    </citation>
    <scope>NUCLEOTIDE SEQUENCE</scope>
    <source>
        <strain evidence="2">ADurb.Bin417</strain>
    </source>
</reference>
<accession>A0A1V5MKZ9</accession>
<gene>
    <name evidence="2" type="ORF">BWY73_00064</name>
</gene>
<sequence>MLDRGNALVSRVATNVPKGGVGASARRNYGEAPVGHPATKRSLIGRLS</sequence>
<dbReference type="AlphaFoldDB" id="A0A1V5MKZ9"/>